<dbReference type="PANTHER" id="PTHR34820:SF4">
    <property type="entry name" value="INNER MEMBRANE PROTEIN YEBZ"/>
    <property type="match status" value="1"/>
</dbReference>
<name>A0ABX8XV61_9ACTN</name>
<feature type="chain" id="PRO_5046759643" evidence="11">
    <location>
        <begin position="33"/>
        <end position="627"/>
    </location>
</feature>
<sequence>MHRTTLHPSVYACVALLLAALAVVAGSTPARAHASVVSTAPADRQVLGTPPPRVSLSFTEPVSLGLTRVDVIAPDGDTIATGRPEHPAGRAEEVAVRLRTLSAKGTYTIVWHTVSADSHPVQGTFSFSVGRPTAGSSPASGGPSAGVEHGSVTAAVALHVAARWVSFVGFAVLVGTAFFVAACRPDGIRRRPVHVLVWTGWSALMTATVLSLLVYGPYAAGTSLFSALDGRLIAATLGSRMGLMLALRAVLLALVAAGLVLARRRVTAGSPVPGDRAEYALGAGPSCGPGCRGRIRNTVAVLGVGCALALTWSLAGHSAAGPLAALAVPADTVHLVAMAVWTGGLVALGTVLLRSWDAPGAPVLEPAVTRFSRVAGMCVVLLLATGLFQAWRQLGGVPALPGTLYGRVLLGKLCLVAVLVGLGAGARAWVRRHYGQAPLVVQGRRRPTRPGPDGGQVRRFGRLVMAETLIAAVLLAVSTVLANTDPATADGGTSADRQGRRPAAGAASAGPRTAVPFSRAAAFDSGGRSGKGVVAVVVSPAARGVNEVHLAVLDTRGQPRDVPEVRAEFSLRKPSVGPIRVPLTYAGPGHHISSAFSLPLRGRWQLALTVRTSDIDQDVVRIPVDVR</sequence>
<accession>A0ABX8XV61</accession>
<evidence type="ECO:0000256" key="11">
    <source>
        <dbReference type="SAM" id="SignalP"/>
    </source>
</evidence>
<dbReference type="Gene3D" id="2.60.40.1220">
    <property type="match status" value="1"/>
</dbReference>
<evidence type="ECO:0000313" key="15">
    <source>
        <dbReference type="Proteomes" id="UP000827138"/>
    </source>
</evidence>
<feature type="transmembrane region" description="Helical" evidence="10">
    <location>
        <begin position="332"/>
        <end position="353"/>
    </location>
</feature>
<keyword evidence="15" id="KW-1185">Reference proteome</keyword>
<protein>
    <submittedName>
        <fullName evidence="14">Copper resistance protein CopC/CopD</fullName>
    </submittedName>
</protein>
<dbReference type="PANTHER" id="PTHR34820">
    <property type="entry name" value="INNER MEMBRANE PROTEIN YEBZ"/>
    <property type="match status" value="1"/>
</dbReference>
<dbReference type="SUPFAM" id="SSF81296">
    <property type="entry name" value="E set domains"/>
    <property type="match status" value="1"/>
</dbReference>
<evidence type="ECO:0000256" key="9">
    <source>
        <dbReference type="SAM" id="MobiDB-lite"/>
    </source>
</evidence>
<dbReference type="EMBL" id="CP080647">
    <property type="protein sequence ID" value="QYX79398.1"/>
    <property type="molecule type" value="Genomic_DNA"/>
</dbReference>
<dbReference type="Pfam" id="PF05425">
    <property type="entry name" value="CopD"/>
    <property type="match status" value="1"/>
</dbReference>
<keyword evidence="5 11" id="KW-0732">Signal</keyword>
<feature type="transmembrane region" description="Helical" evidence="10">
    <location>
        <begin position="404"/>
        <end position="424"/>
    </location>
</feature>
<dbReference type="Pfam" id="PF04234">
    <property type="entry name" value="CopC"/>
    <property type="match status" value="1"/>
</dbReference>
<dbReference type="InterPro" id="IPR032694">
    <property type="entry name" value="CopC/D"/>
</dbReference>
<feature type="signal peptide" evidence="11">
    <location>
        <begin position="1"/>
        <end position="32"/>
    </location>
</feature>
<feature type="transmembrane region" description="Helical" evidence="10">
    <location>
        <begin position="195"/>
        <end position="221"/>
    </location>
</feature>
<keyword evidence="2" id="KW-1003">Cell membrane</keyword>
<evidence type="ECO:0000256" key="2">
    <source>
        <dbReference type="ARBA" id="ARBA00022475"/>
    </source>
</evidence>
<gene>
    <name evidence="14" type="ORF">K1J60_25360</name>
</gene>
<feature type="domain" description="Copper resistance protein D" evidence="13">
    <location>
        <begin position="367"/>
        <end position="481"/>
    </location>
</feature>
<proteinExistence type="predicted"/>
<evidence type="ECO:0000256" key="5">
    <source>
        <dbReference type="ARBA" id="ARBA00022729"/>
    </source>
</evidence>
<feature type="transmembrane region" description="Helical" evidence="10">
    <location>
        <begin position="374"/>
        <end position="392"/>
    </location>
</feature>
<dbReference type="InterPro" id="IPR014755">
    <property type="entry name" value="Cu-Rt/internalin_Ig-like"/>
</dbReference>
<feature type="transmembrane region" description="Helical" evidence="10">
    <location>
        <begin position="241"/>
        <end position="262"/>
    </location>
</feature>
<feature type="region of interest" description="Disordered" evidence="9">
    <location>
        <begin position="486"/>
        <end position="511"/>
    </location>
</feature>
<feature type="transmembrane region" description="Helical" evidence="10">
    <location>
        <begin position="164"/>
        <end position="183"/>
    </location>
</feature>
<feature type="compositionally biased region" description="Low complexity" evidence="9">
    <location>
        <begin position="501"/>
        <end position="511"/>
    </location>
</feature>
<evidence type="ECO:0000313" key="14">
    <source>
        <dbReference type="EMBL" id="QYX79398.1"/>
    </source>
</evidence>
<evidence type="ECO:0000259" key="13">
    <source>
        <dbReference type="Pfam" id="PF05425"/>
    </source>
</evidence>
<feature type="transmembrane region" description="Helical" evidence="10">
    <location>
        <begin position="299"/>
        <end position="320"/>
    </location>
</feature>
<dbReference type="InterPro" id="IPR007348">
    <property type="entry name" value="CopC_dom"/>
</dbReference>
<evidence type="ECO:0000256" key="6">
    <source>
        <dbReference type="ARBA" id="ARBA00022989"/>
    </source>
</evidence>
<keyword evidence="8 10" id="KW-0472">Membrane</keyword>
<dbReference type="RefSeq" id="WP_220648188.1">
    <property type="nucleotide sequence ID" value="NZ_CP080647.1"/>
</dbReference>
<feature type="domain" description="CopC" evidence="12">
    <location>
        <begin position="33"/>
        <end position="129"/>
    </location>
</feature>
<dbReference type="InterPro" id="IPR008457">
    <property type="entry name" value="Cu-R_CopD_dom"/>
</dbReference>
<keyword evidence="7" id="KW-0186">Copper</keyword>
<evidence type="ECO:0000256" key="8">
    <source>
        <dbReference type="ARBA" id="ARBA00023136"/>
    </source>
</evidence>
<reference evidence="14 15" key="1">
    <citation type="submission" date="2021-08" db="EMBL/GenBank/DDBJ databases">
        <authorList>
            <person name="Ping M."/>
        </authorList>
    </citation>
    <scope>NUCLEOTIDE SEQUENCE [LARGE SCALE GENOMIC DNA]</scope>
    <source>
        <strain evidence="14 15">MG28</strain>
    </source>
</reference>
<evidence type="ECO:0000256" key="7">
    <source>
        <dbReference type="ARBA" id="ARBA00023008"/>
    </source>
</evidence>
<evidence type="ECO:0000256" key="1">
    <source>
        <dbReference type="ARBA" id="ARBA00004651"/>
    </source>
</evidence>
<keyword evidence="4" id="KW-0479">Metal-binding</keyword>
<dbReference type="Proteomes" id="UP000827138">
    <property type="component" value="Chromosome"/>
</dbReference>
<evidence type="ECO:0000256" key="4">
    <source>
        <dbReference type="ARBA" id="ARBA00022723"/>
    </source>
</evidence>
<evidence type="ECO:0000259" key="12">
    <source>
        <dbReference type="Pfam" id="PF04234"/>
    </source>
</evidence>
<dbReference type="InterPro" id="IPR014756">
    <property type="entry name" value="Ig_E-set"/>
</dbReference>
<comment type="subcellular location">
    <subcellularLocation>
        <location evidence="1">Cell membrane</location>
        <topology evidence="1">Multi-pass membrane protein</topology>
    </subcellularLocation>
</comment>
<keyword evidence="3 10" id="KW-0812">Transmembrane</keyword>
<evidence type="ECO:0000256" key="10">
    <source>
        <dbReference type="SAM" id="Phobius"/>
    </source>
</evidence>
<evidence type="ECO:0000256" key="3">
    <source>
        <dbReference type="ARBA" id="ARBA00022692"/>
    </source>
</evidence>
<organism evidence="14 15">
    <name type="scientific">Streptomyces akebiae</name>
    <dbReference type="NCBI Taxonomy" id="2865673"/>
    <lineage>
        <taxon>Bacteria</taxon>
        <taxon>Bacillati</taxon>
        <taxon>Actinomycetota</taxon>
        <taxon>Actinomycetes</taxon>
        <taxon>Kitasatosporales</taxon>
        <taxon>Streptomycetaceae</taxon>
        <taxon>Streptomyces</taxon>
    </lineage>
</organism>
<keyword evidence="6 10" id="KW-1133">Transmembrane helix</keyword>